<dbReference type="SUPFAM" id="SSF103473">
    <property type="entry name" value="MFS general substrate transporter"/>
    <property type="match status" value="1"/>
</dbReference>
<evidence type="ECO:0000313" key="2">
    <source>
        <dbReference type="EMBL" id="ULT87749.1"/>
    </source>
</evidence>
<keyword evidence="1" id="KW-0812">Transmembrane</keyword>
<evidence type="ECO:0000256" key="1">
    <source>
        <dbReference type="SAM" id="Phobius"/>
    </source>
</evidence>
<dbReference type="PANTHER" id="PTHR45757">
    <property type="entry name" value="PROTEIN CBG23364-RELATED"/>
    <property type="match status" value="1"/>
</dbReference>
<feature type="transmembrane region" description="Helical" evidence="1">
    <location>
        <begin position="26"/>
        <end position="46"/>
    </location>
</feature>
<dbReference type="Gene3D" id="1.20.1250.20">
    <property type="entry name" value="MFS general substrate transporter like domains"/>
    <property type="match status" value="1"/>
</dbReference>
<dbReference type="PANTHER" id="PTHR45757:SF22">
    <property type="entry name" value="MAJOR FACILITATOR SUPERFAMILY (MFS) PROFILE DOMAIN-CONTAINING PROTEIN"/>
    <property type="match status" value="1"/>
</dbReference>
<accession>A0AAE8ZZ29</accession>
<gene>
    <name evidence="2" type="ORF">L3Y34_007131</name>
</gene>
<dbReference type="GO" id="GO:0022857">
    <property type="term" value="F:transmembrane transporter activity"/>
    <property type="evidence" value="ECO:0007669"/>
    <property type="project" value="InterPro"/>
</dbReference>
<protein>
    <recommendedName>
        <fullName evidence="4">Major facilitator superfamily (MFS) profile domain-containing protein</fullName>
    </recommendedName>
</protein>
<proteinExistence type="predicted"/>
<keyword evidence="1" id="KW-1133">Transmembrane helix</keyword>
<dbReference type="InterPro" id="IPR036259">
    <property type="entry name" value="MFS_trans_sf"/>
</dbReference>
<evidence type="ECO:0000313" key="3">
    <source>
        <dbReference type="Proteomes" id="UP000827892"/>
    </source>
</evidence>
<dbReference type="InterPro" id="IPR011701">
    <property type="entry name" value="MFS"/>
</dbReference>
<feature type="transmembrane region" description="Helical" evidence="1">
    <location>
        <begin position="146"/>
        <end position="164"/>
    </location>
</feature>
<organism evidence="2 3">
    <name type="scientific">Caenorhabditis briggsae</name>
    <dbReference type="NCBI Taxonomy" id="6238"/>
    <lineage>
        <taxon>Eukaryota</taxon>
        <taxon>Metazoa</taxon>
        <taxon>Ecdysozoa</taxon>
        <taxon>Nematoda</taxon>
        <taxon>Chromadorea</taxon>
        <taxon>Rhabditida</taxon>
        <taxon>Rhabditina</taxon>
        <taxon>Rhabditomorpha</taxon>
        <taxon>Rhabditoidea</taxon>
        <taxon>Rhabditidae</taxon>
        <taxon>Peloderinae</taxon>
        <taxon>Caenorhabditis</taxon>
    </lineage>
</organism>
<feature type="transmembrane region" description="Helical" evidence="1">
    <location>
        <begin position="53"/>
        <end position="71"/>
    </location>
</feature>
<dbReference type="AlphaFoldDB" id="A0AAE8ZZ29"/>
<sequence length="195" mass="21259">MQGAVQGENGTLQSIYDYTSTEKAQLIWAVAIGTIIGTIPYNWMYVRYGAKNVFLSAGIISLIATSCTPFAAANNYILLLVIRLIQGIAYAADFAVIGIICVKWAPHDEVAFFVSVLTVFSPFATVITTAVTGFLCTSSFGWRSSFYVHSVAGAVCFILWYIVYSDDPLSHSSVTSKELANIQKGKSAAHFEQKR</sequence>
<keyword evidence="1" id="KW-0472">Membrane</keyword>
<dbReference type="EMBL" id="CP090895">
    <property type="protein sequence ID" value="ULT87749.1"/>
    <property type="molecule type" value="Genomic_DNA"/>
</dbReference>
<feature type="transmembrane region" description="Helical" evidence="1">
    <location>
        <begin position="112"/>
        <end position="134"/>
    </location>
</feature>
<name>A0AAE8ZZ29_CAEBR</name>
<dbReference type="Pfam" id="PF07690">
    <property type="entry name" value="MFS_1"/>
    <property type="match status" value="1"/>
</dbReference>
<reference evidence="2 3" key="1">
    <citation type="submission" date="2022-02" db="EMBL/GenBank/DDBJ databases">
        <title>Chromosome-level reference genomes for two strains of Caenorhabditis briggsae: an improved platform for comparative genomics.</title>
        <authorList>
            <person name="Stevens L."/>
            <person name="Andersen E.C."/>
        </authorList>
    </citation>
    <scope>NUCLEOTIDE SEQUENCE [LARGE SCALE GENOMIC DNA]</scope>
    <source>
        <strain evidence="2">QX1410_ONT</strain>
        <tissue evidence="2">Whole-organism</tissue>
    </source>
</reference>
<evidence type="ECO:0008006" key="4">
    <source>
        <dbReference type="Google" id="ProtNLM"/>
    </source>
</evidence>
<dbReference type="Proteomes" id="UP000827892">
    <property type="component" value="Chromosome V"/>
</dbReference>
<feature type="transmembrane region" description="Helical" evidence="1">
    <location>
        <begin position="77"/>
        <end position="100"/>
    </location>
</feature>